<proteinExistence type="inferred from homology"/>
<organism evidence="13">
    <name type="scientific">Homalodisca liturata</name>
    <dbReference type="NCBI Taxonomy" id="320908"/>
    <lineage>
        <taxon>Eukaryota</taxon>
        <taxon>Metazoa</taxon>
        <taxon>Ecdysozoa</taxon>
        <taxon>Arthropoda</taxon>
        <taxon>Hexapoda</taxon>
        <taxon>Insecta</taxon>
        <taxon>Pterygota</taxon>
        <taxon>Neoptera</taxon>
        <taxon>Paraneoptera</taxon>
        <taxon>Hemiptera</taxon>
        <taxon>Auchenorrhyncha</taxon>
        <taxon>Membracoidea</taxon>
        <taxon>Cicadellidae</taxon>
        <taxon>Cicadellinae</taxon>
        <taxon>Proconiini</taxon>
        <taxon>Homalodisca</taxon>
    </lineage>
</organism>
<dbReference type="PANTHER" id="PTHR22807:SF30">
    <property type="entry name" value="28S RRNA (CYTOSINE(4447)-C(5))-METHYLTRANSFERASE-RELATED"/>
    <property type="match status" value="1"/>
</dbReference>
<feature type="region of interest" description="Disordered" evidence="11">
    <location>
        <begin position="675"/>
        <end position="699"/>
    </location>
</feature>
<dbReference type="GO" id="GO:0003723">
    <property type="term" value="F:RNA binding"/>
    <property type="evidence" value="ECO:0007669"/>
    <property type="project" value="UniProtKB-UniRule"/>
</dbReference>
<feature type="compositionally biased region" description="Acidic residues" evidence="11">
    <location>
        <begin position="243"/>
        <end position="270"/>
    </location>
</feature>
<dbReference type="NCBIfam" id="TIGR00446">
    <property type="entry name" value="nop2p"/>
    <property type="match status" value="1"/>
</dbReference>
<dbReference type="Gene3D" id="3.40.50.150">
    <property type="entry name" value="Vaccinia Virus protein VP39"/>
    <property type="match status" value="1"/>
</dbReference>
<evidence type="ECO:0000256" key="9">
    <source>
        <dbReference type="PROSITE-ProRule" id="PRU01023"/>
    </source>
</evidence>
<dbReference type="InterPro" id="IPR018314">
    <property type="entry name" value="RsmB/NOL1/NOP2-like_CS"/>
</dbReference>
<dbReference type="InterPro" id="IPR029063">
    <property type="entry name" value="SAM-dependent_MTases_sf"/>
</dbReference>
<keyword evidence="6 9" id="KW-0949">S-adenosyl-L-methionine</keyword>
<sequence length="699" mass="79868">MKRRKEKRGRCLKKKSQKLGFKKIWGRNQKKINIEQDSQEQQKECKAAEGNIKVLKKQQQKLQNEKNILQKKQTKLKNKLLQLQSKALITNKNTKNPLKGSDKLKKDIQNKQKCEFNNLNNAEKTHHSGPVKSKQDLRKKPNQMENGIDKQKDNIKGFTDENKSWLKVKQSKKPLIESSEEDDEDDDEEEVVRSEEEASEDDTDLSENEDSNEEEDNASEVEDQPSKKSMHNEKKKKAKFEAEVESEEMTDTAESDEDEEDGSDEEDDLLPVEKAAKKLKKKTLKDEKLAEEEMQLNVASREVFAFPAAGEREKTSLPEVEQRIKDVLLVLSNFNKFREKDRSREEYLNLLKQDLCQYFSYNDYLMEELMKLFPLTELMDFLESSESQRPLTIRTNSLKTRRRDLAQALIGRGVNLDPVGKWSKVGLVVYNSTVPIGATPEYLAGHYILQGASSMLPVMALAPQENEKVLDMCAAPGGKASHIAAVMKNTGVLFANDINKDRGKAIVGNFHRLGVINSVICSYDGRKFSTVMKGFDRVLLDAPCSGTGVISKDPSVKTSKDPQDVQRCHTLQRQLLLEAIDCTNAKSSTGGYIVYSTCSVMPEENEAVVDFALKRRDVKVVDTGLEFGNEGFTNYRHSRFHPSLKLARRYYPHTHNMDGFFVCKLKKFSNIVKKTKEEENDNDEEEEEEEILNEDIQNE</sequence>
<evidence type="ECO:0000256" key="3">
    <source>
        <dbReference type="ARBA" id="ARBA00022517"/>
    </source>
</evidence>
<feature type="compositionally biased region" description="Basic and acidic residues" evidence="11">
    <location>
        <begin position="100"/>
        <end position="114"/>
    </location>
</feature>
<comment type="similarity">
    <text evidence="2 9">Belongs to the class I-like SAM-binding methyltransferase superfamily. RsmB/NOP family.</text>
</comment>
<keyword evidence="7 9" id="KW-0694">RNA-binding</keyword>
<evidence type="ECO:0000259" key="12">
    <source>
        <dbReference type="PROSITE" id="PS51686"/>
    </source>
</evidence>
<dbReference type="GO" id="GO:0009383">
    <property type="term" value="F:rRNA (cytosine-C5-)-methyltransferase activity"/>
    <property type="evidence" value="ECO:0007669"/>
    <property type="project" value="TreeGrafter"/>
</dbReference>
<evidence type="ECO:0000256" key="2">
    <source>
        <dbReference type="ARBA" id="ARBA00007494"/>
    </source>
</evidence>
<evidence type="ECO:0000256" key="7">
    <source>
        <dbReference type="ARBA" id="ARBA00022884"/>
    </source>
</evidence>
<dbReference type="InterPro" id="IPR001678">
    <property type="entry name" value="MeTrfase_RsmB-F_NOP2_dom"/>
</dbReference>
<dbReference type="EMBL" id="GECU01011486">
    <property type="protein sequence ID" value="JAS96220.1"/>
    <property type="molecule type" value="Transcribed_RNA"/>
</dbReference>
<dbReference type="PRINTS" id="PR02012">
    <property type="entry name" value="RCMTNOP2"/>
</dbReference>
<dbReference type="FunFam" id="3.30.70.1170:FF:000001">
    <property type="entry name" value="Ribosomal RNA methyltransferase Nop2"/>
    <property type="match status" value="1"/>
</dbReference>
<reference evidence="13" key="1">
    <citation type="submission" date="2015-11" db="EMBL/GenBank/DDBJ databases">
        <title>De novo transcriptome assembly of four potential Pierce s Disease insect vectors from Arizona vineyards.</title>
        <authorList>
            <person name="Tassone E.E."/>
        </authorList>
    </citation>
    <scope>NUCLEOTIDE SEQUENCE</scope>
</reference>
<evidence type="ECO:0000256" key="8">
    <source>
        <dbReference type="ARBA" id="ARBA00023242"/>
    </source>
</evidence>
<name>A0A1B6JAI1_9HEMI</name>
<feature type="binding site" evidence="9">
    <location>
        <position position="497"/>
    </location>
    <ligand>
        <name>S-adenosyl-L-methionine</name>
        <dbReference type="ChEBI" id="CHEBI:59789"/>
    </ligand>
</feature>
<feature type="compositionally biased region" description="Acidic residues" evidence="11">
    <location>
        <begin position="197"/>
        <end position="223"/>
    </location>
</feature>
<comment type="subcellular location">
    <subcellularLocation>
        <location evidence="1">Nucleus</location>
        <location evidence="1">Nucleolus</location>
    </subcellularLocation>
</comment>
<feature type="region of interest" description="Disordered" evidence="11">
    <location>
        <begin position="88"/>
        <end position="272"/>
    </location>
</feature>
<feature type="binding site" evidence="9">
    <location>
        <begin position="473"/>
        <end position="479"/>
    </location>
    <ligand>
        <name>S-adenosyl-L-methionine</name>
        <dbReference type="ChEBI" id="CHEBI:59789"/>
    </ligand>
</feature>
<dbReference type="InterPro" id="IPR023273">
    <property type="entry name" value="RCMT_NOP2"/>
</dbReference>
<dbReference type="PROSITE" id="PS01153">
    <property type="entry name" value="NOL1_NOP2_SUN"/>
    <property type="match status" value="1"/>
</dbReference>
<dbReference type="InterPro" id="IPR023267">
    <property type="entry name" value="RCMT"/>
</dbReference>
<dbReference type="GO" id="GO:0000470">
    <property type="term" value="P:maturation of LSU-rRNA"/>
    <property type="evidence" value="ECO:0007669"/>
    <property type="project" value="TreeGrafter"/>
</dbReference>
<feature type="domain" description="SAM-dependent MTase RsmB/NOP-type" evidence="12">
    <location>
        <begin position="381"/>
        <end position="668"/>
    </location>
</feature>
<keyword evidence="3" id="KW-0690">Ribosome biogenesis</keyword>
<dbReference type="Gene3D" id="3.30.70.1170">
    <property type="entry name" value="Sun protein, domain 3"/>
    <property type="match status" value="1"/>
</dbReference>
<protein>
    <recommendedName>
        <fullName evidence="12">SAM-dependent MTase RsmB/NOP-type domain-containing protein</fullName>
    </recommendedName>
</protein>
<dbReference type="InterPro" id="IPR049560">
    <property type="entry name" value="MeTrfase_RsmB-F_NOP2_cat"/>
</dbReference>
<dbReference type="SUPFAM" id="SSF53335">
    <property type="entry name" value="S-adenosyl-L-methionine-dependent methyltransferases"/>
    <property type="match status" value="1"/>
</dbReference>
<feature type="binding site" evidence="9">
    <location>
        <position position="524"/>
    </location>
    <ligand>
        <name>S-adenosyl-L-methionine</name>
        <dbReference type="ChEBI" id="CHEBI:59789"/>
    </ligand>
</feature>
<dbReference type="GO" id="GO:0070475">
    <property type="term" value="P:rRNA base methylation"/>
    <property type="evidence" value="ECO:0007669"/>
    <property type="project" value="TreeGrafter"/>
</dbReference>
<keyword evidence="10" id="KW-0175">Coiled coil</keyword>
<gene>
    <name evidence="13" type="ORF">g.31049</name>
</gene>
<evidence type="ECO:0000256" key="11">
    <source>
        <dbReference type="SAM" id="MobiDB-lite"/>
    </source>
</evidence>
<dbReference type="PROSITE" id="PS51686">
    <property type="entry name" value="SAM_MT_RSMB_NOP"/>
    <property type="match status" value="1"/>
</dbReference>
<keyword evidence="5 9" id="KW-0808">Transferase</keyword>
<evidence type="ECO:0000256" key="4">
    <source>
        <dbReference type="ARBA" id="ARBA00022603"/>
    </source>
</evidence>
<dbReference type="InterPro" id="IPR011023">
    <property type="entry name" value="Nop2p"/>
</dbReference>
<evidence type="ECO:0000256" key="1">
    <source>
        <dbReference type="ARBA" id="ARBA00004604"/>
    </source>
</evidence>
<keyword evidence="4 9" id="KW-0489">Methyltransferase</keyword>
<feature type="active site" description="Nucleophile" evidence="9">
    <location>
        <position position="598"/>
    </location>
</feature>
<accession>A0A1B6JAI1</accession>
<feature type="binding site" evidence="9">
    <location>
        <position position="541"/>
    </location>
    <ligand>
        <name>S-adenosyl-L-methionine</name>
        <dbReference type="ChEBI" id="CHEBI:59789"/>
    </ligand>
</feature>
<evidence type="ECO:0000256" key="6">
    <source>
        <dbReference type="ARBA" id="ARBA00022691"/>
    </source>
</evidence>
<feature type="coiled-coil region" evidence="10">
    <location>
        <begin position="31"/>
        <end position="86"/>
    </location>
</feature>
<evidence type="ECO:0000313" key="13">
    <source>
        <dbReference type="EMBL" id="JAS96220.1"/>
    </source>
</evidence>
<dbReference type="PANTHER" id="PTHR22807">
    <property type="entry name" value="NOP2 YEAST -RELATED NOL1/NOP2/FMU SUN DOMAIN-CONTAINING"/>
    <property type="match status" value="1"/>
</dbReference>
<feature type="compositionally biased region" description="Acidic residues" evidence="11">
    <location>
        <begin position="678"/>
        <end position="699"/>
    </location>
</feature>
<dbReference type="AlphaFoldDB" id="A0A1B6JAI1"/>
<evidence type="ECO:0000256" key="10">
    <source>
        <dbReference type="SAM" id="Coils"/>
    </source>
</evidence>
<evidence type="ECO:0000256" key="5">
    <source>
        <dbReference type="ARBA" id="ARBA00022679"/>
    </source>
</evidence>
<dbReference type="PRINTS" id="PR02008">
    <property type="entry name" value="RCMTFAMILY"/>
</dbReference>
<keyword evidence="8" id="KW-0539">Nucleus</keyword>
<dbReference type="GO" id="GO:0005730">
    <property type="term" value="C:nucleolus"/>
    <property type="evidence" value="ECO:0007669"/>
    <property type="project" value="UniProtKB-SubCell"/>
</dbReference>
<dbReference type="Pfam" id="PF01189">
    <property type="entry name" value="Methyltr_RsmB-F"/>
    <property type="match status" value="1"/>
</dbReference>
<feature type="compositionally biased region" description="Basic and acidic residues" evidence="11">
    <location>
        <begin position="147"/>
        <end position="164"/>
    </location>
</feature>
<feature type="compositionally biased region" description="Acidic residues" evidence="11">
    <location>
        <begin position="178"/>
        <end position="190"/>
    </location>
</feature>